<keyword evidence="7 9" id="KW-0472">Membrane</keyword>
<dbReference type="Pfam" id="PF01545">
    <property type="entry name" value="Cation_efflux"/>
    <property type="match status" value="1"/>
</dbReference>
<dbReference type="GO" id="GO:0005886">
    <property type="term" value="C:plasma membrane"/>
    <property type="evidence" value="ECO:0007669"/>
    <property type="project" value="UniProtKB-SubCell"/>
</dbReference>
<dbReference type="RefSeq" id="WP_088519790.1">
    <property type="nucleotide sequence ID" value="NZ_FYDG01000002.1"/>
</dbReference>
<dbReference type="Gene3D" id="1.20.1510.10">
    <property type="entry name" value="Cation efflux protein transmembrane domain"/>
    <property type="match status" value="1"/>
</dbReference>
<dbReference type="GO" id="GO:0015086">
    <property type="term" value="F:cadmium ion transmembrane transporter activity"/>
    <property type="evidence" value="ECO:0007669"/>
    <property type="project" value="TreeGrafter"/>
</dbReference>
<evidence type="ECO:0000256" key="5">
    <source>
        <dbReference type="ARBA" id="ARBA00022692"/>
    </source>
</evidence>
<protein>
    <recommendedName>
        <fullName evidence="8">Protein p34</fullName>
    </recommendedName>
</protein>
<dbReference type="InterPro" id="IPR027470">
    <property type="entry name" value="Cation_efflux_CTD"/>
</dbReference>
<evidence type="ECO:0000256" key="1">
    <source>
        <dbReference type="ARBA" id="ARBA00004651"/>
    </source>
</evidence>
<keyword evidence="6 9" id="KW-1133">Transmembrane helix</keyword>
<dbReference type="SUPFAM" id="SSF160240">
    <property type="entry name" value="Cation efflux protein cytoplasmic domain-like"/>
    <property type="match status" value="1"/>
</dbReference>
<dbReference type="AlphaFoldDB" id="A0A212R0S9"/>
<evidence type="ECO:0000259" key="11">
    <source>
        <dbReference type="Pfam" id="PF16916"/>
    </source>
</evidence>
<dbReference type="EMBL" id="FYDG01000002">
    <property type="protein sequence ID" value="SNB65604.1"/>
    <property type="molecule type" value="Genomic_DNA"/>
</dbReference>
<feature type="domain" description="Cation efflux protein transmembrane" evidence="10">
    <location>
        <begin position="11"/>
        <end position="202"/>
    </location>
</feature>
<reference evidence="13" key="1">
    <citation type="submission" date="2017-06" db="EMBL/GenBank/DDBJ databases">
        <authorList>
            <person name="Varghese N."/>
            <person name="Submissions S."/>
        </authorList>
    </citation>
    <scope>NUCLEOTIDE SEQUENCE [LARGE SCALE GENOMIC DNA]</scope>
    <source>
        <strain evidence="13">DSM 137</strain>
    </source>
</reference>
<feature type="transmembrane region" description="Helical" evidence="9">
    <location>
        <begin position="149"/>
        <end position="171"/>
    </location>
</feature>
<dbReference type="Proteomes" id="UP000198418">
    <property type="component" value="Unassembled WGS sequence"/>
</dbReference>
<feature type="transmembrane region" description="Helical" evidence="9">
    <location>
        <begin position="109"/>
        <end position="129"/>
    </location>
</feature>
<dbReference type="SUPFAM" id="SSF161111">
    <property type="entry name" value="Cation efflux protein transmembrane domain-like"/>
    <property type="match status" value="1"/>
</dbReference>
<evidence type="ECO:0000313" key="13">
    <source>
        <dbReference type="Proteomes" id="UP000198418"/>
    </source>
</evidence>
<evidence type="ECO:0000256" key="8">
    <source>
        <dbReference type="ARBA" id="ARBA00068882"/>
    </source>
</evidence>
<keyword evidence="4" id="KW-1003">Cell membrane</keyword>
<dbReference type="GO" id="GO:0006882">
    <property type="term" value="P:intracellular zinc ion homeostasis"/>
    <property type="evidence" value="ECO:0007669"/>
    <property type="project" value="TreeGrafter"/>
</dbReference>
<comment type="similarity">
    <text evidence="2">Belongs to the cation diffusion facilitator (CDF) transporter (TC 2.A.4) family.</text>
</comment>
<keyword evidence="13" id="KW-1185">Reference proteome</keyword>
<name>A0A212R0S9_RHOAC</name>
<feature type="transmembrane region" description="Helical" evidence="9">
    <location>
        <begin position="75"/>
        <end position="97"/>
    </location>
</feature>
<feature type="domain" description="Cation efflux protein cytoplasmic" evidence="11">
    <location>
        <begin position="207"/>
        <end position="284"/>
    </location>
</feature>
<gene>
    <name evidence="12" type="ORF">SAMN06265338_102263</name>
</gene>
<evidence type="ECO:0000256" key="2">
    <source>
        <dbReference type="ARBA" id="ARBA00008114"/>
    </source>
</evidence>
<dbReference type="GO" id="GO:0015341">
    <property type="term" value="F:zinc efflux antiporter activity"/>
    <property type="evidence" value="ECO:0007669"/>
    <property type="project" value="TreeGrafter"/>
</dbReference>
<evidence type="ECO:0000313" key="12">
    <source>
        <dbReference type="EMBL" id="SNB65604.1"/>
    </source>
</evidence>
<dbReference type="Pfam" id="PF16916">
    <property type="entry name" value="ZT_dimer"/>
    <property type="match status" value="1"/>
</dbReference>
<proteinExistence type="inferred from homology"/>
<evidence type="ECO:0000256" key="9">
    <source>
        <dbReference type="SAM" id="Phobius"/>
    </source>
</evidence>
<dbReference type="NCBIfam" id="TIGR01297">
    <property type="entry name" value="CDF"/>
    <property type="match status" value="1"/>
</dbReference>
<comment type="subcellular location">
    <subcellularLocation>
        <location evidence="1">Cell membrane</location>
        <topology evidence="1">Multi-pass membrane protein</topology>
    </subcellularLocation>
</comment>
<evidence type="ECO:0000259" key="10">
    <source>
        <dbReference type="Pfam" id="PF01545"/>
    </source>
</evidence>
<dbReference type="InterPro" id="IPR036837">
    <property type="entry name" value="Cation_efflux_CTD_sf"/>
</dbReference>
<evidence type="ECO:0000256" key="3">
    <source>
        <dbReference type="ARBA" id="ARBA00022448"/>
    </source>
</evidence>
<dbReference type="PANTHER" id="PTHR43840:SF15">
    <property type="entry name" value="MITOCHONDRIAL METAL TRANSPORTER 1-RELATED"/>
    <property type="match status" value="1"/>
</dbReference>
<evidence type="ECO:0000256" key="6">
    <source>
        <dbReference type="ARBA" id="ARBA00022989"/>
    </source>
</evidence>
<dbReference type="OrthoDB" id="9806522at2"/>
<dbReference type="Gene3D" id="3.30.70.1350">
    <property type="entry name" value="Cation efflux protein, cytoplasmic domain"/>
    <property type="match status" value="1"/>
</dbReference>
<evidence type="ECO:0000256" key="7">
    <source>
        <dbReference type="ARBA" id="ARBA00023136"/>
    </source>
</evidence>
<keyword evidence="5 9" id="KW-0812">Transmembrane</keyword>
<feature type="transmembrane region" description="Helical" evidence="9">
    <location>
        <begin position="41"/>
        <end position="59"/>
    </location>
</feature>
<dbReference type="InterPro" id="IPR002524">
    <property type="entry name" value="Cation_efflux"/>
</dbReference>
<evidence type="ECO:0000256" key="4">
    <source>
        <dbReference type="ARBA" id="ARBA00022475"/>
    </source>
</evidence>
<accession>A0A212R0S9</accession>
<dbReference type="InterPro" id="IPR058533">
    <property type="entry name" value="Cation_efflux_TM"/>
</dbReference>
<keyword evidence="3" id="KW-0813">Transport</keyword>
<dbReference type="InterPro" id="IPR027469">
    <property type="entry name" value="Cation_efflux_TMD_sf"/>
</dbReference>
<sequence>MPLSRKIALGSLAVSLIVLLIKGLAYRVTGSVALFSDALESVINVITALAAIGAIRFAAEPADDRHPYGHQKAEYLSAVVVGVLIVLAGVAILHEAYNSLLAPKPIDAPLLGVAISSVATVLNAAWSAVLVRQGRRHHSAALVADGKHLLADVVTSAGVAAGVGLAIVTGIHVLDAVVAGLVALHVLWSGWEVFKENSGSLLDETVPDDQLATIRQVLADHAQDAIEFHDLRTRYAGKATFIDLHLVVPGEMTVARSHEICDRIEAALTQALLEAVVTIHVEPHDRAETAAVPRPLTSAT</sequence>
<dbReference type="FunFam" id="3.30.70.1350:FF:000002">
    <property type="entry name" value="Ferrous-iron efflux pump FieF"/>
    <property type="match status" value="1"/>
</dbReference>
<dbReference type="GO" id="GO:0015093">
    <property type="term" value="F:ferrous iron transmembrane transporter activity"/>
    <property type="evidence" value="ECO:0007669"/>
    <property type="project" value="TreeGrafter"/>
</dbReference>
<dbReference type="PANTHER" id="PTHR43840">
    <property type="entry name" value="MITOCHONDRIAL METAL TRANSPORTER 1-RELATED"/>
    <property type="match status" value="1"/>
</dbReference>
<dbReference type="InterPro" id="IPR050291">
    <property type="entry name" value="CDF_Transporter"/>
</dbReference>
<organism evidence="12 13">
    <name type="scientific">Rhodoblastus acidophilus</name>
    <name type="common">Rhodopseudomonas acidophila</name>
    <dbReference type="NCBI Taxonomy" id="1074"/>
    <lineage>
        <taxon>Bacteria</taxon>
        <taxon>Pseudomonadati</taxon>
        <taxon>Pseudomonadota</taxon>
        <taxon>Alphaproteobacteria</taxon>
        <taxon>Hyphomicrobiales</taxon>
        <taxon>Rhodoblastaceae</taxon>
        <taxon>Rhodoblastus</taxon>
    </lineage>
</organism>